<keyword evidence="4" id="KW-1185">Reference proteome</keyword>
<dbReference type="SUPFAM" id="SSF160350">
    <property type="entry name" value="Rnp2-like"/>
    <property type="match status" value="1"/>
</dbReference>
<dbReference type="GO" id="GO:0001682">
    <property type="term" value="P:tRNA 5'-leader removal"/>
    <property type="evidence" value="ECO:0007669"/>
    <property type="project" value="InterPro"/>
</dbReference>
<dbReference type="GO" id="GO:0033204">
    <property type="term" value="F:ribonuclease P RNA binding"/>
    <property type="evidence" value="ECO:0007669"/>
    <property type="project" value="TreeGrafter"/>
</dbReference>
<dbReference type="Pfam" id="PF01900">
    <property type="entry name" value="RNase_P_Rpp14"/>
    <property type="match status" value="1"/>
</dbReference>
<evidence type="ECO:0000256" key="1">
    <source>
        <dbReference type="ARBA" id="ARBA00010800"/>
    </source>
</evidence>
<sequence>MYYLDISLIIPNNKNRQISQVFLKKHLMQSLKQVFGEKGSNCCIDIIKYNQDNRNFILRCKNEDYVRLRSSLTLASTYEEDNCIYIVNKSSVSPFGLLSDGRDYQH</sequence>
<dbReference type="Proteomes" id="UP000639338">
    <property type="component" value="Unassembled WGS sequence"/>
</dbReference>
<dbReference type="PANTHER" id="PTHR15441:SF1">
    <property type="entry name" value="RIBONUCLEASE P PROTEIN SUBUNIT P14"/>
    <property type="match status" value="1"/>
</dbReference>
<keyword evidence="2" id="KW-0819">tRNA processing</keyword>
<protein>
    <submittedName>
        <fullName evidence="3">Uncharacterized protein</fullName>
    </submittedName>
</protein>
<dbReference type="InterPro" id="IPR002759">
    <property type="entry name" value="Pop5/Rpp14/Rnp2-like"/>
</dbReference>
<evidence type="ECO:0000256" key="2">
    <source>
        <dbReference type="ARBA" id="ARBA00022694"/>
    </source>
</evidence>
<dbReference type="GO" id="GO:0005730">
    <property type="term" value="C:nucleolus"/>
    <property type="evidence" value="ECO:0007669"/>
    <property type="project" value="TreeGrafter"/>
</dbReference>
<gene>
    <name evidence="3" type="ORF">HCN44_002885</name>
</gene>
<dbReference type="Gene3D" id="3.30.70.3250">
    <property type="entry name" value="Ribonuclease P, Pop5 subunit"/>
    <property type="match status" value="1"/>
</dbReference>
<dbReference type="PANTHER" id="PTHR15441">
    <property type="entry name" value="RIBONUCLEASE P PROTEIN SUBUNIT P14"/>
    <property type="match status" value="1"/>
</dbReference>
<evidence type="ECO:0000313" key="3">
    <source>
        <dbReference type="EMBL" id="KAF7991323.1"/>
    </source>
</evidence>
<dbReference type="OrthoDB" id="7481291at2759"/>
<comment type="similarity">
    <text evidence="1">Belongs to the eukaryotic/archaeal RNase P protein component 2 family.</text>
</comment>
<dbReference type="EMBL" id="JACMRX010000004">
    <property type="protein sequence ID" value="KAF7991323.1"/>
    <property type="molecule type" value="Genomic_DNA"/>
</dbReference>
<proteinExistence type="inferred from homology"/>
<reference evidence="3 4" key="1">
    <citation type="submission" date="2020-08" db="EMBL/GenBank/DDBJ databases">
        <title>Aphidius gifuensis genome sequencing and assembly.</title>
        <authorList>
            <person name="Du Z."/>
        </authorList>
    </citation>
    <scope>NUCLEOTIDE SEQUENCE [LARGE SCALE GENOMIC DNA]</scope>
    <source>
        <strain evidence="3">YNYX2018</strain>
        <tissue evidence="3">Adults</tissue>
    </source>
</reference>
<dbReference type="InterPro" id="IPR038085">
    <property type="entry name" value="Rnp2-like_sf"/>
</dbReference>
<comment type="caution">
    <text evidence="3">The sequence shown here is derived from an EMBL/GenBank/DDBJ whole genome shotgun (WGS) entry which is preliminary data.</text>
</comment>
<name>A0A835CRL2_APHGI</name>
<dbReference type="GO" id="GO:0030681">
    <property type="term" value="C:multimeric ribonuclease P complex"/>
    <property type="evidence" value="ECO:0007669"/>
    <property type="project" value="TreeGrafter"/>
</dbReference>
<accession>A0A835CRL2</accession>
<evidence type="ECO:0000313" key="4">
    <source>
        <dbReference type="Proteomes" id="UP000639338"/>
    </source>
</evidence>
<organism evidence="3 4">
    <name type="scientific">Aphidius gifuensis</name>
    <name type="common">Parasitoid wasp</name>
    <dbReference type="NCBI Taxonomy" id="684658"/>
    <lineage>
        <taxon>Eukaryota</taxon>
        <taxon>Metazoa</taxon>
        <taxon>Ecdysozoa</taxon>
        <taxon>Arthropoda</taxon>
        <taxon>Hexapoda</taxon>
        <taxon>Insecta</taxon>
        <taxon>Pterygota</taxon>
        <taxon>Neoptera</taxon>
        <taxon>Endopterygota</taxon>
        <taxon>Hymenoptera</taxon>
        <taxon>Apocrita</taxon>
        <taxon>Ichneumonoidea</taxon>
        <taxon>Braconidae</taxon>
        <taxon>Aphidiinae</taxon>
        <taxon>Aphidius</taxon>
    </lineage>
</organism>
<dbReference type="AlphaFoldDB" id="A0A835CRL2"/>